<dbReference type="AlphaFoldDB" id="A0A1N6M7W5"/>
<accession>A0A1N6M7W5</accession>
<dbReference type="OrthoDB" id="5874556at2"/>
<reference evidence="1 4" key="3">
    <citation type="journal article" date="2020" name="J. Nat. Prod.">
        <title>Genomics-Metabolomics Profiling Disclosed Marine Vibrio spartinae 3.6 as a Producer of a New Branched Side Chain Prodigiosin.</title>
        <authorList>
            <person name="Vitale G.A."/>
            <person name="Sciarretta M."/>
            <person name="Palma Esposito F."/>
            <person name="January G.G."/>
            <person name="Giaccio M."/>
            <person name="Bunk B."/>
            <person name="Sproer C."/>
            <person name="Bajerski F."/>
            <person name="Power D."/>
            <person name="Festa C."/>
            <person name="Monti M.C."/>
            <person name="D'Auria M.V."/>
            <person name="de Pascale D."/>
        </authorList>
    </citation>
    <scope>NUCLEOTIDE SEQUENCE [LARGE SCALE GENOMIC DNA]</scope>
    <source>
        <strain evidence="1 4">3.6</strain>
    </source>
</reference>
<dbReference type="EMBL" id="FSSB01000019">
    <property type="protein sequence ID" value="SIO95541.1"/>
    <property type="molecule type" value="Genomic_DNA"/>
</dbReference>
<reference evidence="2 3" key="1">
    <citation type="submission" date="2016-12" db="EMBL/GenBank/DDBJ databases">
        <authorList>
            <person name="Song W.-J."/>
            <person name="Kurnit D.M."/>
        </authorList>
    </citation>
    <scope>NUCLEOTIDE SEQUENCE [LARGE SCALE GENOMIC DNA]</scope>
    <source>
        <strain evidence="2 3">CECT 9026</strain>
    </source>
</reference>
<organism evidence="2 3">
    <name type="scientific">Vibrio spartinae</name>
    <dbReference type="NCBI Taxonomy" id="1918945"/>
    <lineage>
        <taxon>Bacteria</taxon>
        <taxon>Pseudomonadati</taxon>
        <taxon>Pseudomonadota</taxon>
        <taxon>Gammaproteobacteria</taxon>
        <taxon>Vibrionales</taxon>
        <taxon>Vibrionaceae</taxon>
        <taxon>Vibrio</taxon>
    </lineage>
</organism>
<evidence type="ECO:0000313" key="3">
    <source>
        <dbReference type="Proteomes" id="UP000184774"/>
    </source>
</evidence>
<gene>
    <name evidence="2" type="ORF">VSP9026_03288</name>
    <name evidence="1" type="ORF">Vspart_00025</name>
</gene>
<evidence type="ECO:0000313" key="2">
    <source>
        <dbReference type="EMBL" id="SIO95541.1"/>
    </source>
</evidence>
<evidence type="ECO:0000313" key="4">
    <source>
        <dbReference type="Proteomes" id="UP000515264"/>
    </source>
</evidence>
<reference evidence="1" key="2">
    <citation type="submission" date="2019-11" db="EMBL/GenBank/DDBJ databases">
        <authorList>
            <person name="January G."/>
            <person name="Bunk B."/>
        </authorList>
    </citation>
    <scope>NUCLEOTIDE SEQUENCE</scope>
    <source>
        <strain evidence="1">3.6</strain>
    </source>
</reference>
<dbReference type="Proteomes" id="UP000515264">
    <property type="component" value="Chromosome 1"/>
</dbReference>
<dbReference type="RefSeq" id="WP_074374040.1">
    <property type="nucleotide sequence ID" value="NZ_AP024907.1"/>
</dbReference>
<dbReference type="EMBL" id="CP046268">
    <property type="protein sequence ID" value="QMV12833.1"/>
    <property type="molecule type" value="Genomic_DNA"/>
</dbReference>
<keyword evidence="4" id="KW-1185">Reference proteome</keyword>
<protein>
    <submittedName>
        <fullName evidence="2">Uncharacterized protein</fullName>
    </submittedName>
</protein>
<sequence length="144" mass="16966">MSRSKKWGIRFVIFCVIFLTMKMAFEVWLVPDYRDGKAYVNYSPNREYKAMYVFPKEPSNHIPLLIVKMVDQSVSAIILLPKDWVSTGLDFIWECDDTKLPSCTSYRDAPKVSLPPSLWQRLHAWLTVKLKHLEQPHLKEVHRD</sequence>
<dbReference type="Proteomes" id="UP000184774">
    <property type="component" value="Unassembled WGS sequence"/>
</dbReference>
<name>A0A1N6M7W5_9VIBR</name>
<evidence type="ECO:0000313" key="1">
    <source>
        <dbReference type="EMBL" id="QMV12833.1"/>
    </source>
</evidence>
<proteinExistence type="predicted"/>